<keyword evidence="2" id="KW-1185">Reference proteome</keyword>
<dbReference type="Proteomes" id="UP001203423">
    <property type="component" value="Unassembled WGS sequence"/>
</dbReference>
<proteinExistence type="predicted"/>
<reference evidence="1 2" key="1">
    <citation type="submission" date="2022-01" db="EMBL/GenBank/DDBJ databases">
        <title>Whole genome-based taxonomy of the Shewanellaceae.</title>
        <authorList>
            <person name="Martin-Rodriguez A.J."/>
        </authorList>
    </citation>
    <scope>NUCLEOTIDE SEQUENCE [LARGE SCALE GENOMIC DNA]</scope>
    <source>
        <strain evidence="1 2">DSM 17177</strain>
    </source>
</reference>
<dbReference type="RefSeq" id="WP_248942376.1">
    <property type="nucleotide sequence ID" value="NZ_JAKIKS010000119.1"/>
</dbReference>
<dbReference type="SUPFAM" id="SSF53474">
    <property type="entry name" value="alpha/beta-Hydrolases"/>
    <property type="match status" value="1"/>
</dbReference>
<name>A0ABT0LIK8_9GAMM</name>
<evidence type="ECO:0000313" key="1">
    <source>
        <dbReference type="EMBL" id="MCL1126966.1"/>
    </source>
</evidence>
<organism evidence="1 2">
    <name type="scientific">Shewanella surugensis</name>
    <dbReference type="NCBI Taxonomy" id="212020"/>
    <lineage>
        <taxon>Bacteria</taxon>
        <taxon>Pseudomonadati</taxon>
        <taxon>Pseudomonadota</taxon>
        <taxon>Gammaproteobacteria</taxon>
        <taxon>Alteromonadales</taxon>
        <taxon>Shewanellaceae</taxon>
        <taxon>Shewanella</taxon>
    </lineage>
</organism>
<gene>
    <name evidence="1" type="ORF">L2764_21430</name>
</gene>
<comment type="caution">
    <text evidence="1">The sequence shown here is derived from an EMBL/GenBank/DDBJ whole genome shotgun (WGS) entry which is preliminary data.</text>
</comment>
<dbReference type="Gene3D" id="3.40.50.1820">
    <property type="entry name" value="alpha/beta hydrolase"/>
    <property type="match status" value="1"/>
</dbReference>
<dbReference type="InterPro" id="IPR029058">
    <property type="entry name" value="AB_hydrolase_fold"/>
</dbReference>
<evidence type="ECO:0000313" key="2">
    <source>
        <dbReference type="Proteomes" id="UP001203423"/>
    </source>
</evidence>
<dbReference type="EMBL" id="JAKIKS010000119">
    <property type="protein sequence ID" value="MCL1126966.1"/>
    <property type="molecule type" value="Genomic_DNA"/>
</dbReference>
<sequence length="226" mass="24697">MMLSPFELSFQEHVLKGDCYPDSCDTLVMHGAGQSSRARFVKLRQALFSRGVSSAAFDFMGHGETGGQLSESSLAHREAQALAVIKTINMKSTRLIGSSMSAYTAIKLTALIEVQQLVLLVPGIYTPAARNVRFGPVFSNIIRVENSWYDSDAFDTLQQFKGDIVIVAAEQDQVIPLPLVERLYAAASQAQSRVLSIIPNASHLNLFPTQQDFEQTLDVICGGKEG</sequence>
<accession>A0ABT0LIK8</accession>
<protein>
    <submittedName>
        <fullName evidence="1">Lysophospholipase</fullName>
    </submittedName>
</protein>